<evidence type="ECO:0000313" key="2">
    <source>
        <dbReference type="Proteomes" id="UP001055879"/>
    </source>
</evidence>
<dbReference type="EMBL" id="CM042051">
    <property type="protein sequence ID" value="KAI3729439.1"/>
    <property type="molecule type" value="Genomic_DNA"/>
</dbReference>
<evidence type="ECO:0000313" key="1">
    <source>
        <dbReference type="EMBL" id="KAI3729439.1"/>
    </source>
</evidence>
<keyword evidence="2" id="KW-1185">Reference proteome</keyword>
<dbReference type="Proteomes" id="UP001055879">
    <property type="component" value="Linkage Group LG05"/>
</dbReference>
<reference evidence="2" key="1">
    <citation type="journal article" date="2022" name="Mol. Ecol. Resour.">
        <title>The genomes of chicory, endive, great burdock and yacon provide insights into Asteraceae palaeo-polyploidization history and plant inulin production.</title>
        <authorList>
            <person name="Fan W."/>
            <person name="Wang S."/>
            <person name="Wang H."/>
            <person name="Wang A."/>
            <person name="Jiang F."/>
            <person name="Liu H."/>
            <person name="Zhao H."/>
            <person name="Xu D."/>
            <person name="Zhang Y."/>
        </authorList>
    </citation>
    <scope>NUCLEOTIDE SEQUENCE [LARGE SCALE GENOMIC DNA]</scope>
    <source>
        <strain evidence="2">cv. Niubang</strain>
    </source>
</reference>
<sequence>MDAKLSQMISIIDFSVFGVELIFHLSLPAPCPPSIPLTHCFSSLSSNLTTSNSIRLSIITSTKSIVAFCWPTFDLVHF</sequence>
<proteinExistence type="predicted"/>
<protein>
    <submittedName>
        <fullName evidence="1">Uncharacterized protein</fullName>
    </submittedName>
</protein>
<organism evidence="1 2">
    <name type="scientific">Arctium lappa</name>
    <name type="common">Greater burdock</name>
    <name type="synonym">Lappa major</name>
    <dbReference type="NCBI Taxonomy" id="4217"/>
    <lineage>
        <taxon>Eukaryota</taxon>
        <taxon>Viridiplantae</taxon>
        <taxon>Streptophyta</taxon>
        <taxon>Embryophyta</taxon>
        <taxon>Tracheophyta</taxon>
        <taxon>Spermatophyta</taxon>
        <taxon>Magnoliopsida</taxon>
        <taxon>eudicotyledons</taxon>
        <taxon>Gunneridae</taxon>
        <taxon>Pentapetalae</taxon>
        <taxon>asterids</taxon>
        <taxon>campanulids</taxon>
        <taxon>Asterales</taxon>
        <taxon>Asteraceae</taxon>
        <taxon>Carduoideae</taxon>
        <taxon>Cardueae</taxon>
        <taxon>Arctiinae</taxon>
        <taxon>Arctium</taxon>
    </lineage>
</organism>
<accession>A0ACB9C560</accession>
<gene>
    <name evidence="1" type="ORF">L6452_18097</name>
</gene>
<reference evidence="1 2" key="2">
    <citation type="journal article" date="2022" name="Mol. Ecol. Resour.">
        <title>The genomes of chicory, endive, great burdock and yacon provide insights into Asteraceae paleo-polyploidization history and plant inulin production.</title>
        <authorList>
            <person name="Fan W."/>
            <person name="Wang S."/>
            <person name="Wang H."/>
            <person name="Wang A."/>
            <person name="Jiang F."/>
            <person name="Liu H."/>
            <person name="Zhao H."/>
            <person name="Xu D."/>
            <person name="Zhang Y."/>
        </authorList>
    </citation>
    <scope>NUCLEOTIDE SEQUENCE [LARGE SCALE GENOMIC DNA]</scope>
    <source>
        <strain evidence="2">cv. Niubang</strain>
    </source>
</reference>
<name>A0ACB9C560_ARCLA</name>
<comment type="caution">
    <text evidence="1">The sequence shown here is derived from an EMBL/GenBank/DDBJ whole genome shotgun (WGS) entry which is preliminary data.</text>
</comment>